<gene>
    <name evidence="8" type="primary">LOC135194775</name>
</gene>
<dbReference type="InterPro" id="IPR011011">
    <property type="entry name" value="Znf_FYVE_PHD"/>
</dbReference>
<dbReference type="PANTHER" id="PTHR11505">
    <property type="entry name" value="L1 TRANSPOSABLE ELEMENT-RELATED"/>
    <property type="match status" value="1"/>
</dbReference>
<dbReference type="Pfam" id="PF25298">
    <property type="entry name" value="Baculo_FP_2nd"/>
    <property type="match status" value="1"/>
</dbReference>
<keyword evidence="7" id="KW-1185">Reference proteome</keyword>
<dbReference type="SUPFAM" id="SSF57903">
    <property type="entry name" value="FYVE/PHD zinc finger"/>
    <property type="match status" value="1"/>
</dbReference>
<dbReference type="RefSeq" id="XP_064076649.1">
    <property type="nucleotide sequence ID" value="XM_064220579.1"/>
</dbReference>
<dbReference type="InterPro" id="IPR004244">
    <property type="entry name" value="Transposase_22"/>
</dbReference>
<dbReference type="CDD" id="cd15489">
    <property type="entry name" value="PHD_SF"/>
    <property type="match status" value="1"/>
</dbReference>
<accession>A0ABM4AZC1</accession>
<keyword evidence="5" id="KW-0175">Coiled coil</keyword>
<keyword evidence="3" id="KW-0862">Zinc</keyword>
<evidence type="ECO:0000256" key="1">
    <source>
        <dbReference type="ARBA" id="ARBA00022723"/>
    </source>
</evidence>
<dbReference type="GeneID" id="135194775"/>
<dbReference type="InterPro" id="IPR057251">
    <property type="entry name" value="FP_C"/>
</dbReference>
<keyword evidence="2 4" id="KW-0863">Zinc-finger</keyword>
<dbReference type="SMART" id="SM00249">
    <property type="entry name" value="PHD"/>
    <property type="match status" value="1"/>
</dbReference>
<sequence>MDCKHCSEILKPEETIKCTACQSISHYSCIGINESEFKKILPMNKAKWKCPACKISKKNNTISPKLNTMSEKVNNNQAQIIDVKSLIAHFDDRFNSLHSTMESFKSFITEEFKKLSESVTFWSTKINSIESSITSIFDQINYLDKEVAKIDNFGTELEELKLKFKELSESSNRNEQWVRRSNIQINGIPQKKGENLVHIIKTLAEKSGYSINFGTDVDFVTRVAVRNDSSANKSRPVILKMQARYKKDDFLSSLRKLKNLKASDIGFSGSNNPIYINDHLSTYNKALLNEARRKCKEKCYQFCWVRNCTVMVRKTNNSPVIHITSKGSLNKIL</sequence>
<evidence type="ECO:0000259" key="6">
    <source>
        <dbReference type="PROSITE" id="PS50016"/>
    </source>
</evidence>
<feature type="coiled-coil region" evidence="5">
    <location>
        <begin position="143"/>
        <end position="170"/>
    </location>
</feature>
<dbReference type="InterPro" id="IPR019787">
    <property type="entry name" value="Znf_PHD-finger"/>
</dbReference>
<dbReference type="InterPro" id="IPR001965">
    <property type="entry name" value="Znf_PHD"/>
</dbReference>
<evidence type="ECO:0000313" key="7">
    <source>
        <dbReference type="Proteomes" id="UP001652626"/>
    </source>
</evidence>
<reference evidence="8" key="1">
    <citation type="submission" date="2025-08" db="UniProtKB">
        <authorList>
            <consortium name="RefSeq"/>
        </authorList>
    </citation>
    <scope>IDENTIFICATION</scope>
    <source>
        <tissue evidence="8">Whole body</tissue>
    </source>
</reference>
<dbReference type="Gene3D" id="3.30.40.10">
    <property type="entry name" value="Zinc/RING finger domain, C3HC4 (zinc finger)"/>
    <property type="match status" value="1"/>
</dbReference>
<organism evidence="7 8">
    <name type="scientific">Vanessa tameamea</name>
    <name type="common">Kamehameha butterfly</name>
    <dbReference type="NCBI Taxonomy" id="334116"/>
    <lineage>
        <taxon>Eukaryota</taxon>
        <taxon>Metazoa</taxon>
        <taxon>Ecdysozoa</taxon>
        <taxon>Arthropoda</taxon>
        <taxon>Hexapoda</taxon>
        <taxon>Insecta</taxon>
        <taxon>Pterygota</taxon>
        <taxon>Neoptera</taxon>
        <taxon>Endopterygota</taxon>
        <taxon>Lepidoptera</taxon>
        <taxon>Glossata</taxon>
        <taxon>Ditrysia</taxon>
        <taxon>Papilionoidea</taxon>
        <taxon>Nymphalidae</taxon>
        <taxon>Nymphalinae</taxon>
        <taxon>Vanessa</taxon>
    </lineage>
</organism>
<evidence type="ECO:0000313" key="8">
    <source>
        <dbReference type="RefSeq" id="XP_064076649.1"/>
    </source>
</evidence>
<evidence type="ECO:0000256" key="3">
    <source>
        <dbReference type="ARBA" id="ARBA00022833"/>
    </source>
</evidence>
<dbReference type="InterPro" id="IPR013083">
    <property type="entry name" value="Znf_RING/FYVE/PHD"/>
</dbReference>
<proteinExistence type="predicted"/>
<dbReference type="Proteomes" id="UP001652626">
    <property type="component" value="Chromosome 4"/>
</dbReference>
<evidence type="ECO:0000256" key="4">
    <source>
        <dbReference type="PROSITE-ProRule" id="PRU00146"/>
    </source>
</evidence>
<evidence type="ECO:0000256" key="2">
    <source>
        <dbReference type="ARBA" id="ARBA00022771"/>
    </source>
</evidence>
<dbReference type="Gene3D" id="3.30.70.1820">
    <property type="entry name" value="L1 transposable element, RRM domain"/>
    <property type="match status" value="1"/>
</dbReference>
<keyword evidence="1" id="KW-0479">Metal-binding</keyword>
<dbReference type="Gene3D" id="1.10.287.1490">
    <property type="match status" value="1"/>
</dbReference>
<dbReference type="PROSITE" id="PS50016">
    <property type="entry name" value="ZF_PHD_2"/>
    <property type="match status" value="1"/>
</dbReference>
<feature type="domain" description="PHD-type" evidence="6">
    <location>
        <begin position="1"/>
        <end position="56"/>
    </location>
</feature>
<name>A0ABM4AZC1_VANTA</name>
<evidence type="ECO:0000256" key="5">
    <source>
        <dbReference type="SAM" id="Coils"/>
    </source>
</evidence>
<protein>
    <submittedName>
        <fullName evidence="8">Uncharacterized protein LOC135194775</fullName>
    </submittedName>
</protein>